<feature type="non-terminal residue" evidence="2">
    <location>
        <position position="103"/>
    </location>
</feature>
<proteinExistence type="predicted"/>
<dbReference type="Pfam" id="PF11941">
    <property type="entry name" value="DUF3459"/>
    <property type="match status" value="1"/>
</dbReference>
<dbReference type="EMBL" id="KF121627">
    <property type="protein sequence ID" value="AIA88915.1"/>
    <property type="molecule type" value="Genomic_DNA"/>
</dbReference>
<name>A0A060C7F0_9ACTN</name>
<protein>
    <submittedName>
        <fullName evidence="2">CAZy families GH13 protein</fullName>
    </submittedName>
</protein>
<organism evidence="2">
    <name type="scientific">uncultured Streptomyces sp</name>
    <dbReference type="NCBI Taxonomy" id="174707"/>
    <lineage>
        <taxon>Bacteria</taxon>
        <taxon>Bacillati</taxon>
        <taxon>Actinomycetota</taxon>
        <taxon>Actinomycetes</taxon>
        <taxon>Kitasatosporales</taxon>
        <taxon>Streptomycetaceae</taxon>
        <taxon>Streptomyces</taxon>
        <taxon>environmental samples</taxon>
    </lineage>
</organism>
<reference evidence="2" key="1">
    <citation type="journal article" date="2013" name="Environ. Microbiol.">
        <title>Seasonally variable intestinal metagenomes of the red palm weevil (Rhynchophorus ferrugineus).</title>
        <authorList>
            <person name="Jia S."/>
            <person name="Zhang X."/>
            <person name="Zhang G."/>
            <person name="Yin A."/>
            <person name="Zhang S."/>
            <person name="Li F."/>
            <person name="Wang L."/>
            <person name="Zhao D."/>
            <person name="Yun Q."/>
            <person name="Tala"/>
            <person name="Wang J."/>
            <person name="Sun G."/>
            <person name="Baabdullah M."/>
            <person name="Yu X."/>
            <person name="Hu S."/>
            <person name="Al-Mssallem I.S."/>
            <person name="Yu J."/>
        </authorList>
    </citation>
    <scope>NUCLEOTIDE SEQUENCE</scope>
</reference>
<evidence type="ECO:0000259" key="1">
    <source>
        <dbReference type="Pfam" id="PF11941"/>
    </source>
</evidence>
<feature type="domain" description="DUF3459" evidence="1">
    <location>
        <begin position="52"/>
        <end position="96"/>
    </location>
</feature>
<dbReference type="GO" id="GO:0016798">
    <property type="term" value="F:hydrolase activity, acting on glycosyl bonds"/>
    <property type="evidence" value="ECO:0007669"/>
    <property type="project" value="UniProtKB-KW"/>
</dbReference>
<accession>A0A060C7F0</accession>
<sequence>MWGRYAVDAQQADPDSMLSLYRRAIALRQQTDDLRQGAFAWWELGPQVLAFTRGGVACVVNLGDPVRLPAGSEVLLTSAATDPTDPLRLDRDTAAWLRLLSRR</sequence>
<dbReference type="InterPro" id="IPR022567">
    <property type="entry name" value="DUF3459"/>
</dbReference>
<evidence type="ECO:0000313" key="2">
    <source>
        <dbReference type="EMBL" id="AIA88915.1"/>
    </source>
</evidence>
<dbReference type="Gene3D" id="3.20.20.80">
    <property type="entry name" value="Glycosidases"/>
    <property type="match status" value="1"/>
</dbReference>
<dbReference type="AlphaFoldDB" id="A0A060C7F0"/>